<dbReference type="EMBL" id="JBHULN010000001">
    <property type="protein sequence ID" value="MFD2569164.1"/>
    <property type="molecule type" value="Genomic_DNA"/>
</dbReference>
<dbReference type="SMART" id="SM00100">
    <property type="entry name" value="cNMP"/>
    <property type="match status" value="1"/>
</dbReference>
<accession>A0ABW5LY33</accession>
<feature type="domain" description="Cyclic nucleotide-binding" evidence="1">
    <location>
        <begin position="17"/>
        <end position="136"/>
    </location>
</feature>
<name>A0ABW5LY33_9BACT</name>
<protein>
    <submittedName>
        <fullName evidence="2">Crp/Fnr family transcriptional regulator</fullName>
    </submittedName>
</protein>
<proteinExistence type="predicted"/>
<dbReference type="Proteomes" id="UP001597469">
    <property type="component" value="Unassembled WGS sequence"/>
</dbReference>
<keyword evidence="3" id="KW-1185">Reference proteome</keyword>
<evidence type="ECO:0000259" key="1">
    <source>
        <dbReference type="SMART" id="SM00100"/>
    </source>
</evidence>
<dbReference type="InterPro" id="IPR000595">
    <property type="entry name" value="cNMP-bd_dom"/>
</dbReference>
<dbReference type="RefSeq" id="WP_381517751.1">
    <property type="nucleotide sequence ID" value="NZ_JBHULN010000001.1"/>
</dbReference>
<dbReference type="InterPro" id="IPR018490">
    <property type="entry name" value="cNMP-bd_dom_sf"/>
</dbReference>
<gene>
    <name evidence="2" type="ORF">ACFSUS_00880</name>
</gene>
<reference evidence="3" key="1">
    <citation type="journal article" date="2019" name="Int. J. Syst. Evol. Microbiol.">
        <title>The Global Catalogue of Microorganisms (GCM) 10K type strain sequencing project: providing services to taxonomists for standard genome sequencing and annotation.</title>
        <authorList>
            <consortium name="The Broad Institute Genomics Platform"/>
            <consortium name="The Broad Institute Genome Sequencing Center for Infectious Disease"/>
            <person name="Wu L."/>
            <person name="Ma J."/>
        </authorList>
    </citation>
    <scope>NUCLEOTIDE SEQUENCE [LARGE SCALE GENOMIC DNA]</scope>
    <source>
        <strain evidence="3">KCTC 42805</strain>
    </source>
</reference>
<dbReference type="Gene3D" id="2.60.120.10">
    <property type="entry name" value="Jelly Rolls"/>
    <property type="match status" value="1"/>
</dbReference>
<sequence>MIPSSAEIDLLRQAVFSEGPLPDEVWSDFITCWQPVTYKRKSILTAAGDVEHYAYFVLDGIQRAYSLSEEQREVTLIFSYAGSFSGIIDSFQLQQPSHYYLETLSASRLLRLAYPDFARLLARHPILETWARRATSRALSGLMERHIQQMTFSAEARFRILLTRSPRLLQLIPHKYIASYIGLDPATFSKLLASVKL</sequence>
<dbReference type="CDD" id="cd00038">
    <property type="entry name" value="CAP_ED"/>
    <property type="match status" value="1"/>
</dbReference>
<evidence type="ECO:0000313" key="3">
    <source>
        <dbReference type="Proteomes" id="UP001597469"/>
    </source>
</evidence>
<comment type="caution">
    <text evidence="2">The sequence shown here is derived from an EMBL/GenBank/DDBJ whole genome shotgun (WGS) entry which is preliminary data.</text>
</comment>
<dbReference type="SUPFAM" id="SSF51206">
    <property type="entry name" value="cAMP-binding domain-like"/>
    <property type="match status" value="1"/>
</dbReference>
<dbReference type="InterPro" id="IPR014710">
    <property type="entry name" value="RmlC-like_jellyroll"/>
</dbReference>
<dbReference type="Pfam" id="PF00027">
    <property type="entry name" value="cNMP_binding"/>
    <property type="match status" value="1"/>
</dbReference>
<evidence type="ECO:0000313" key="2">
    <source>
        <dbReference type="EMBL" id="MFD2569164.1"/>
    </source>
</evidence>
<organism evidence="2 3">
    <name type="scientific">Spirosoma soli</name>
    <dbReference type="NCBI Taxonomy" id="1770529"/>
    <lineage>
        <taxon>Bacteria</taxon>
        <taxon>Pseudomonadati</taxon>
        <taxon>Bacteroidota</taxon>
        <taxon>Cytophagia</taxon>
        <taxon>Cytophagales</taxon>
        <taxon>Cytophagaceae</taxon>
        <taxon>Spirosoma</taxon>
    </lineage>
</organism>